<evidence type="ECO:0000313" key="2">
    <source>
        <dbReference type="Proteomes" id="UP001589890"/>
    </source>
</evidence>
<dbReference type="EMBL" id="JBHLTC010000001">
    <property type="protein sequence ID" value="MFC0622633.1"/>
    <property type="molecule type" value="Genomic_DNA"/>
</dbReference>
<gene>
    <name evidence="1" type="ORF">ACFFGN_01075</name>
</gene>
<keyword evidence="2" id="KW-1185">Reference proteome</keyword>
<organism evidence="1 2">
    <name type="scientific">Kribbella deserti</name>
    <dbReference type="NCBI Taxonomy" id="1926257"/>
    <lineage>
        <taxon>Bacteria</taxon>
        <taxon>Bacillati</taxon>
        <taxon>Actinomycetota</taxon>
        <taxon>Actinomycetes</taxon>
        <taxon>Propionibacteriales</taxon>
        <taxon>Kribbellaceae</taxon>
        <taxon>Kribbella</taxon>
    </lineage>
</organism>
<sequence length="249" mass="27640">MGLAGAASDDVTDRQLRDTYRVYDVDKALRPVWLSEGSFHALPRKIRAAVVRAQVRHERDAVPTSARWGGLLGAAVREQADGHRFVWWPSLLEKHLATILPAIVAEDAEPSRHREVVHWPARLLPKAKELAGTWADGSGPNCFGTVMAAAGVAGAELEWMQRAPFEDWLASATVRTSRRQDDVPGVVYVWRSTGDNAVQHAAVSLGEGWVLQKQSQTWMAPRQVLTTVALKRVNRVPGWRLSRYQLTEG</sequence>
<proteinExistence type="predicted"/>
<reference evidence="1 2" key="1">
    <citation type="submission" date="2024-09" db="EMBL/GenBank/DDBJ databases">
        <authorList>
            <person name="Sun Q."/>
            <person name="Mori K."/>
        </authorList>
    </citation>
    <scope>NUCLEOTIDE SEQUENCE [LARGE SCALE GENOMIC DNA]</scope>
    <source>
        <strain evidence="1 2">CGMCC 1.15906</strain>
    </source>
</reference>
<accession>A0ABV6QDC5</accession>
<evidence type="ECO:0000313" key="1">
    <source>
        <dbReference type="EMBL" id="MFC0622633.1"/>
    </source>
</evidence>
<comment type="caution">
    <text evidence="1">The sequence shown here is derived from an EMBL/GenBank/DDBJ whole genome shotgun (WGS) entry which is preliminary data.</text>
</comment>
<dbReference type="Proteomes" id="UP001589890">
    <property type="component" value="Unassembled WGS sequence"/>
</dbReference>
<name>A0ABV6QDC5_9ACTN</name>
<protein>
    <submittedName>
        <fullName evidence="1">Uncharacterized protein</fullName>
    </submittedName>
</protein>
<dbReference type="RefSeq" id="WP_380043311.1">
    <property type="nucleotide sequence ID" value="NZ_JBHLTC010000001.1"/>
</dbReference>